<evidence type="ECO:0000313" key="3">
    <source>
        <dbReference type="Proteomes" id="UP001377160"/>
    </source>
</evidence>
<protein>
    <submittedName>
        <fullName evidence="2">Electron transport complex subunit RsxC</fullName>
    </submittedName>
</protein>
<dbReference type="EMBL" id="JBANDX010000017">
    <property type="protein sequence ID" value="MEL0610198.1"/>
    <property type="molecule type" value="Genomic_DNA"/>
</dbReference>
<feature type="compositionally biased region" description="Acidic residues" evidence="1">
    <location>
        <begin position="70"/>
        <end position="79"/>
    </location>
</feature>
<feature type="non-terminal residue" evidence="2">
    <location>
        <position position="1"/>
    </location>
</feature>
<feature type="compositionally biased region" description="Basic and acidic residues" evidence="1">
    <location>
        <begin position="81"/>
        <end position="98"/>
    </location>
</feature>
<feature type="compositionally biased region" description="Low complexity" evidence="1">
    <location>
        <begin position="22"/>
        <end position="37"/>
    </location>
</feature>
<feature type="region of interest" description="Disordered" evidence="1">
    <location>
        <begin position="22"/>
        <end position="126"/>
    </location>
</feature>
<dbReference type="Proteomes" id="UP001377160">
    <property type="component" value="Unassembled WGS sequence"/>
</dbReference>
<evidence type="ECO:0000313" key="2">
    <source>
        <dbReference type="EMBL" id="MEL0610198.1"/>
    </source>
</evidence>
<comment type="caution">
    <text evidence="2">The sequence shown here is derived from an EMBL/GenBank/DDBJ whole genome shotgun (WGS) entry which is preliminary data.</text>
</comment>
<keyword evidence="3" id="KW-1185">Reference proteome</keyword>
<reference evidence="2 3" key="1">
    <citation type="submission" date="2024-02" db="EMBL/GenBank/DDBJ databases">
        <title>Bacteria isolated from the canopy kelp, Nereocystis luetkeana.</title>
        <authorList>
            <person name="Pfister C.A."/>
            <person name="Younker I.T."/>
            <person name="Light S.H."/>
        </authorList>
    </citation>
    <scope>NUCLEOTIDE SEQUENCE [LARGE SCALE GENOMIC DNA]</scope>
    <source>
        <strain evidence="2 3">TI.1.15</strain>
    </source>
</reference>
<accession>A0ABU9FX96</accession>
<sequence>SEAPIESSGDAKKDAVAAAIARAKAKKAQQAESVAEAPVESSGDAKKDAVAAAIARAKAKKAQQAKQAETDETASEPEIEPLVKIKAETQQEPVDPKKAAVAAAIARAKARKAQQEQDKKNNEEKE</sequence>
<evidence type="ECO:0000256" key="1">
    <source>
        <dbReference type="SAM" id="MobiDB-lite"/>
    </source>
</evidence>
<proteinExistence type="predicted"/>
<gene>
    <name evidence="2" type="ORF">V8Z71_17895</name>
</gene>
<name>A0ABU9FX96_9VIBR</name>
<feature type="compositionally biased region" description="Basic and acidic residues" evidence="1">
    <location>
        <begin position="113"/>
        <end position="126"/>
    </location>
</feature>
<organism evidence="2 3">
    <name type="scientific">Vibrio echinoideorum</name>
    <dbReference type="NCBI Taxonomy" id="2100116"/>
    <lineage>
        <taxon>Bacteria</taxon>
        <taxon>Pseudomonadati</taxon>
        <taxon>Pseudomonadota</taxon>
        <taxon>Gammaproteobacteria</taxon>
        <taxon>Vibrionales</taxon>
        <taxon>Vibrionaceae</taxon>
        <taxon>Vibrio</taxon>
    </lineage>
</organism>